<name>A0ABQ4ECJ9_9ACTN</name>
<keyword evidence="1" id="KW-0472">Membrane</keyword>
<feature type="transmembrane region" description="Helical" evidence="1">
    <location>
        <begin position="284"/>
        <end position="304"/>
    </location>
</feature>
<evidence type="ECO:0000256" key="1">
    <source>
        <dbReference type="SAM" id="Phobius"/>
    </source>
</evidence>
<proteinExistence type="predicted"/>
<feature type="transmembrane region" description="Helical" evidence="1">
    <location>
        <begin position="235"/>
        <end position="253"/>
    </location>
</feature>
<feature type="transmembrane region" description="Helical" evidence="1">
    <location>
        <begin position="82"/>
        <end position="103"/>
    </location>
</feature>
<reference evidence="2 3" key="1">
    <citation type="submission" date="2021-01" db="EMBL/GenBank/DDBJ databases">
        <title>Whole genome shotgun sequence of Plantactinospora endophytica NBRC 110450.</title>
        <authorList>
            <person name="Komaki H."/>
            <person name="Tamura T."/>
        </authorList>
    </citation>
    <scope>NUCLEOTIDE SEQUENCE [LARGE SCALE GENOMIC DNA]</scope>
    <source>
        <strain evidence="2 3">NBRC 110450</strain>
    </source>
</reference>
<feature type="transmembrane region" description="Helical" evidence="1">
    <location>
        <begin position="167"/>
        <end position="188"/>
    </location>
</feature>
<evidence type="ECO:0000313" key="3">
    <source>
        <dbReference type="Proteomes" id="UP000646749"/>
    </source>
</evidence>
<keyword evidence="3" id="KW-1185">Reference proteome</keyword>
<feature type="transmembrane region" description="Helical" evidence="1">
    <location>
        <begin position="260"/>
        <end position="278"/>
    </location>
</feature>
<dbReference type="EMBL" id="BONW01000044">
    <property type="protein sequence ID" value="GIG92414.1"/>
    <property type="molecule type" value="Genomic_DNA"/>
</dbReference>
<organism evidence="2 3">
    <name type="scientific">Plantactinospora endophytica</name>
    <dbReference type="NCBI Taxonomy" id="673535"/>
    <lineage>
        <taxon>Bacteria</taxon>
        <taxon>Bacillati</taxon>
        <taxon>Actinomycetota</taxon>
        <taxon>Actinomycetes</taxon>
        <taxon>Micromonosporales</taxon>
        <taxon>Micromonosporaceae</taxon>
        <taxon>Plantactinospora</taxon>
    </lineage>
</organism>
<feature type="transmembrane region" description="Helical" evidence="1">
    <location>
        <begin position="109"/>
        <end position="127"/>
    </location>
</feature>
<protein>
    <submittedName>
        <fullName evidence="2">Membrane protein</fullName>
    </submittedName>
</protein>
<keyword evidence="1" id="KW-1133">Transmembrane helix</keyword>
<dbReference type="PANTHER" id="PTHR34821">
    <property type="entry name" value="INNER MEMBRANE PROTEIN YDCZ"/>
    <property type="match status" value="1"/>
</dbReference>
<feature type="transmembrane region" description="Helical" evidence="1">
    <location>
        <begin position="12"/>
        <end position="34"/>
    </location>
</feature>
<dbReference type="PANTHER" id="PTHR34821:SF2">
    <property type="entry name" value="INNER MEMBRANE PROTEIN YDCZ"/>
    <property type="match status" value="1"/>
</dbReference>
<gene>
    <name evidence="2" type="ORF">Pen02_73500</name>
</gene>
<dbReference type="RefSeq" id="WP_239141879.1">
    <property type="nucleotide sequence ID" value="NZ_BONW01000044.1"/>
</dbReference>
<keyword evidence="1" id="KW-0812">Transmembrane</keyword>
<dbReference type="InterPro" id="IPR006750">
    <property type="entry name" value="YdcZ"/>
</dbReference>
<dbReference type="Proteomes" id="UP000646749">
    <property type="component" value="Unassembled WGS sequence"/>
</dbReference>
<feature type="transmembrane region" description="Helical" evidence="1">
    <location>
        <begin position="200"/>
        <end position="223"/>
    </location>
</feature>
<evidence type="ECO:0000313" key="2">
    <source>
        <dbReference type="EMBL" id="GIG92414.1"/>
    </source>
</evidence>
<feature type="transmembrane region" description="Helical" evidence="1">
    <location>
        <begin position="139"/>
        <end position="161"/>
    </location>
</feature>
<accession>A0ABQ4ECJ9</accession>
<feature type="transmembrane region" description="Helical" evidence="1">
    <location>
        <begin position="46"/>
        <end position="70"/>
    </location>
</feature>
<sequence>MGRVPGIPVKVLPGWAAIGLTVLAGVGSAAQSLANAEMGERAGHPIIGALVNNAGGVALVLLGLVALPSMRTALGVLRRTRLPWWTYLGGLCGAFFIVAATYIVPVLGVAVYTIAQVAGNSGGGLVVDRTRLAPAGRMGLTRSRVAGALLGIAAVALAQFGRPVGDLAVGLVLLGVVCGVLVAVQGALNGRISTTANPAAATAVNFAVSSAAMLPVAAVTGAVAQLGAVDWPDEWYLYVGGPLGVSITVALLVGIRSMGLLRTGLALVAGQLGGALLLDLRPGGPGASLAVLVGAVLTLLAVVVSGRAARGTPAAT</sequence>
<dbReference type="Pfam" id="PF04657">
    <property type="entry name" value="DMT_YdcZ"/>
    <property type="match status" value="2"/>
</dbReference>
<comment type="caution">
    <text evidence="2">The sequence shown here is derived from an EMBL/GenBank/DDBJ whole genome shotgun (WGS) entry which is preliminary data.</text>
</comment>